<feature type="non-terminal residue" evidence="1">
    <location>
        <position position="28"/>
    </location>
</feature>
<dbReference type="AlphaFoldDB" id="A0A0F9AMY3"/>
<gene>
    <name evidence="1" type="ORF">LCGC14_2630770</name>
</gene>
<dbReference type="EMBL" id="LAZR01045120">
    <property type="protein sequence ID" value="KKK99635.1"/>
    <property type="molecule type" value="Genomic_DNA"/>
</dbReference>
<accession>A0A0F9AMY3</accession>
<comment type="caution">
    <text evidence="1">The sequence shown here is derived from an EMBL/GenBank/DDBJ whole genome shotgun (WGS) entry which is preliminary data.</text>
</comment>
<reference evidence="1" key="1">
    <citation type="journal article" date="2015" name="Nature">
        <title>Complex archaea that bridge the gap between prokaryotes and eukaryotes.</title>
        <authorList>
            <person name="Spang A."/>
            <person name="Saw J.H."/>
            <person name="Jorgensen S.L."/>
            <person name="Zaremba-Niedzwiedzka K."/>
            <person name="Martijn J."/>
            <person name="Lind A.E."/>
            <person name="van Eijk R."/>
            <person name="Schleper C."/>
            <person name="Guy L."/>
            <person name="Ettema T.J."/>
        </authorList>
    </citation>
    <scope>NUCLEOTIDE SEQUENCE</scope>
</reference>
<organism evidence="1">
    <name type="scientific">marine sediment metagenome</name>
    <dbReference type="NCBI Taxonomy" id="412755"/>
    <lineage>
        <taxon>unclassified sequences</taxon>
        <taxon>metagenomes</taxon>
        <taxon>ecological metagenomes</taxon>
    </lineage>
</organism>
<proteinExistence type="predicted"/>
<sequence>MELYYNVEITPWFHLTADLRILESRPSA</sequence>
<name>A0A0F9AMY3_9ZZZZ</name>
<evidence type="ECO:0000313" key="1">
    <source>
        <dbReference type="EMBL" id="KKK99635.1"/>
    </source>
</evidence>
<protein>
    <submittedName>
        <fullName evidence="1">Uncharacterized protein</fullName>
    </submittedName>
</protein>